<organism evidence="1 2">
    <name type="scientific">Candidatus Magasanikbacteria bacterium RIFOXYD2_FULL_36_9</name>
    <dbReference type="NCBI Taxonomy" id="1798707"/>
    <lineage>
        <taxon>Bacteria</taxon>
        <taxon>Candidatus Magasanikiibacteriota</taxon>
    </lineage>
</organism>
<dbReference type="GO" id="GO:0045892">
    <property type="term" value="P:negative regulation of DNA-templated transcription"/>
    <property type="evidence" value="ECO:0007669"/>
    <property type="project" value="UniProtKB-ARBA"/>
</dbReference>
<dbReference type="PANTHER" id="PTHR33677">
    <property type="entry name" value="TRANSCRIPTIONAL REPRESSOR FRMR-RELATED"/>
    <property type="match status" value="1"/>
</dbReference>
<dbReference type="GO" id="GO:0046872">
    <property type="term" value="F:metal ion binding"/>
    <property type="evidence" value="ECO:0007669"/>
    <property type="project" value="InterPro"/>
</dbReference>
<dbReference type="EMBL" id="MFRC01000057">
    <property type="protein sequence ID" value="OGH88928.1"/>
    <property type="molecule type" value="Genomic_DNA"/>
</dbReference>
<gene>
    <name evidence="1" type="ORF">A2537_02045</name>
</gene>
<dbReference type="GO" id="GO:0003677">
    <property type="term" value="F:DNA binding"/>
    <property type="evidence" value="ECO:0007669"/>
    <property type="project" value="InterPro"/>
</dbReference>
<dbReference type="AlphaFoldDB" id="A0A1F6NYH5"/>
<protein>
    <recommendedName>
        <fullName evidence="3">Transcriptional regulator</fullName>
    </recommendedName>
</protein>
<dbReference type="InterPro" id="IPR038390">
    <property type="entry name" value="Metal_Tscrpt_repr_sf"/>
</dbReference>
<dbReference type="Pfam" id="PF02583">
    <property type="entry name" value="Trns_repr_metal"/>
    <property type="match status" value="1"/>
</dbReference>
<evidence type="ECO:0000313" key="2">
    <source>
        <dbReference type="Proteomes" id="UP000178490"/>
    </source>
</evidence>
<sequence length="91" mass="10334">MIEPYKGKIKLSLKKAQGQLKLLDKMIEEDRYCIDVAQQINAAIGLLKQINITILENHLQSCGTNKLSSKSVEEKDQFIKELIKTFNLTGK</sequence>
<dbReference type="Proteomes" id="UP000178490">
    <property type="component" value="Unassembled WGS sequence"/>
</dbReference>
<reference evidence="1 2" key="1">
    <citation type="journal article" date="2016" name="Nat. Commun.">
        <title>Thousands of microbial genomes shed light on interconnected biogeochemical processes in an aquifer system.</title>
        <authorList>
            <person name="Anantharaman K."/>
            <person name="Brown C.T."/>
            <person name="Hug L.A."/>
            <person name="Sharon I."/>
            <person name="Castelle C.J."/>
            <person name="Probst A.J."/>
            <person name="Thomas B.C."/>
            <person name="Singh A."/>
            <person name="Wilkins M.J."/>
            <person name="Karaoz U."/>
            <person name="Brodie E.L."/>
            <person name="Williams K.H."/>
            <person name="Hubbard S.S."/>
            <person name="Banfield J.F."/>
        </authorList>
    </citation>
    <scope>NUCLEOTIDE SEQUENCE [LARGE SCALE GENOMIC DNA]</scope>
</reference>
<name>A0A1F6NYH5_9BACT</name>
<dbReference type="Gene3D" id="1.20.58.1000">
    <property type="entry name" value="Metal-sensitive repressor, helix protomer"/>
    <property type="match status" value="1"/>
</dbReference>
<accession>A0A1F6NYH5</accession>
<proteinExistence type="predicted"/>
<dbReference type="InterPro" id="IPR003735">
    <property type="entry name" value="Metal_Tscrpt_repr"/>
</dbReference>
<evidence type="ECO:0008006" key="3">
    <source>
        <dbReference type="Google" id="ProtNLM"/>
    </source>
</evidence>
<evidence type="ECO:0000313" key="1">
    <source>
        <dbReference type="EMBL" id="OGH88928.1"/>
    </source>
</evidence>
<comment type="caution">
    <text evidence="1">The sequence shown here is derived from an EMBL/GenBank/DDBJ whole genome shotgun (WGS) entry which is preliminary data.</text>
</comment>